<dbReference type="Proteomes" id="UP000327085">
    <property type="component" value="Chromosome 6"/>
</dbReference>
<evidence type="ECO:0000313" key="3">
    <source>
        <dbReference type="EMBL" id="VVA21076.1"/>
    </source>
</evidence>
<dbReference type="Gramene" id="VVA21076">
    <property type="protein sequence ID" value="VVA21076"/>
    <property type="gene ID" value="Prudul26B016652"/>
</dbReference>
<organism evidence="1">
    <name type="scientific">Prunus dulcis</name>
    <name type="common">Almond</name>
    <name type="synonym">Amygdalus dulcis</name>
    <dbReference type="NCBI Taxonomy" id="3755"/>
    <lineage>
        <taxon>Eukaryota</taxon>
        <taxon>Viridiplantae</taxon>
        <taxon>Streptophyta</taxon>
        <taxon>Embryophyta</taxon>
        <taxon>Tracheophyta</taxon>
        <taxon>Spermatophyta</taxon>
        <taxon>Magnoliopsida</taxon>
        <taxon>eudicotyledons</taxon>
        <taxon>Gunneridae</taxon>
        <taxon>Pentapetalae</taxon>
        <taxon>rosids</taxon>
        <taxon>fabids</taxon>
        <taxon>Rosales</taxon>
        <taxon>Rosaceae</taxon>
        <taxon>Amygdaloideae</taxon>
        <taxon>Amygdaleae</taxon>
        <taxon>Prunus</taxon>
    </lineage>
</organism>
<name>A0A4Y1RPG6_PRUDU</name>
<dbReference type="SUPFAM" id="SSF53756">
    <property type="entry name" value="UDP-Glycosyltransferase/glycogen phosphorylase"/>
    <property type="match status" value="1"/>
</dbReference>
<evidence type="ECO:0000313" key="2">
    <source>
        <dbReference type="EMBL" id="KAI5324888.1"/>
    </source>
</evidence>
<dbReference type="Proteomes" id="UP001054821">
    <property type="component" value="Chromosome 6"/>
</dbReference>
<reference evidence="2 5" key="4">
    <citation type="journal article" date="2022" name="G3 (Bethesda)">
        <title>Whole-genome sequence and methylome profiling of the almond [Prunus dulcis (Mill.) D.A. Webb] cultivar 'Nonpareil'.</title>
        <authorList>
            <person name="D'Amico-Willman K.M."/>
            <person name="Ouma W.Z."/>
            <person name="Meulia T."/>
            <person name="Sideli G.M."/>
            <person name="Gradziel T.M."/>
            <person name="Fresnedo-Ramirez J."/>
        </authorList>
    </citation>
    <scope>NUCLEOTIDE SEQUENCE [LARGE SCALE GENOMIC DNA]</scope>
    <source>
        <strain evidence="2">Clone GOH B32 T37-40</strain>
    </source>
</reference>
<dbReference type="EMBL" id="CABIKO010000049">
    <property type="protein sequence ID" value="VVA21076.1"/>
    <property type="molecule type" value="Genomic_DNA"/>
</dbReference>
<evidence type="ECO:0000313" key="1">
    <source>
        <dbReference type="EMBL" id="BBH05818.1"/>
    </source>
</evidence>
<keyword evidence="3" id="KW-0808">Transferase</keyword>
<proteinExistence type="predicted"/>
<dbReference type="OMA" id="TVIMEAD"/>
<protein>
    <submittedName>
        <fullName evidence="3">PREDICTED: UDP-glycosyltransferase</fullName>
    </submittedName>
</protein>
<dbReference type="EMBL" id="JAJFAZ020000006">
    <property type="protein sequence ID" value="KAI5324888.1"/>
    <property type="molecule type" value="Genomic_DNA"/>
</dbReference>
<dbReference type="GO" id="GO:0016740">
    <property type="term" value="F:transferase activity"/>
    <property type="evidence" value="ECO:0007669"/>
    <property type="project" value="UniProtKB-KW"/>
</dbReference>
<dbReference type="EMBL" id="AP019302">
    <property type="protein sequence ID" value="BBH05818.1"/>
    <property type="molecule type" value="Genomic_DNA"/>
</dbReference>
<keyword evidence="5" id="KW-1185">Reference proteome</keyword>
<reference evidence="1" key="1">
    <citation type="journal article" date="2019" name="Science">
        <title>Mutation of a bHLH transcription factor allowed almond domestication.</title>
        <authorList>
            <person name="Sanchez-Perez R."/>
            <person name="Pavan S."/>
            <person name="Mazzeo R."/>
            <person name="Moldovan C."/>
            <person name="Aiese Cigliano R."/>
            <person name="Del Cueto J."/>
            <person name="Ricciardi F."/>
            <person name="Lotti C."/>
            <person name="Ricciardi L."/>
            <person name="Dicenta F."/>
            <person name="Lopez-Marques R.L."/>
            <person name="Lindberg Moller B."/>
        </authorList>
    </citation>
    <scope>NUCLEOTIDE SEQUENCE</scope>
</reference>
<reference evidence="3" key="2">
    <citation type="submission" date="2019-07" db="EMBL/GenBank/DDBJ databases">
        <authorList>
            <person name="Alioto T."/>
            <person name="Alioto T."/>
            <person name="Gomez Garrido J."/>
        </authorList>
    </citation>
    <scope>NUCLEOTIDE SEQUENCE</scope>
</reference>
<evidence type="ECO:0000313" key="4">
    <source>
        <dbReference type="Proteomes" id="UP000327085"/>
    </source>
</evidence>
<sequence length="71" mass="8231">MSNDQGLNAKFTSDSVAELLKLVIEMEEGKIYRDKAKELKPLFGDRKKQDMYVHNFLEYLKAHARNASKKV</sequence>
<evidence type="ECO:0000313" key="5">
    <source>
        <dbReference type="Proteomes" id="UP001054821"/>
    </source>
</evidence>
<dbReference type="AlphaFoldDB" id="A0A4Y1RPG6"/>
<accession>A0A4Y1RPG6</accession>
<reference evidence="4" key="3">
    <citation type="journal article" date="2020" name="Plant J.">
        <title>Transposons played a major role in the diversification between the closely related almond and peach genomes: results from the almond genome sequence.</title>
        <authorList>
            <person name="Alioto T."/>
            <person name="Alexiou K.G."/>
            <person name="Bardil A."/>
            <person name="Barteri F."/>
            <person name="Castanera R."/>
            <person name="Cruz F."/>
            <person name="Dhingra A."/>
            <person name="Duval H."/>
            <person name="Fernandez I Marti A."/>
            <person name="Frias L."/>
            <person name="Galan B."/>
            <person name="Garcia J.L."/>
            <person name="Howad W."/>
            <person name="Gomez-Garrido J."/>
            <person name="Gut M."/>
            <person name="Julca I."/>
            <person name="Morata J."/>
            <person name="Puigdomenech P."/>
            <person name="Ribeca P."/>
            <person name="Rubio Cabetas M.J."/>
            <person name="Vlasova A."/>
            <person name="Wirthensohn M."/>
            <person name="Garcia-Mas J."/>
            <person name="Gabaldon T."/>
            <person name="Casacuberta J.M."/>
            <person name="Arus P."/>
        </authorList>
    </citation>
    <scope>NUCLEOTIDE SEQUENCE [LARGE SCALE GENOMIC DNA]</scope>
    <source>
        <strain evidence="4">cv. Texas</strain>
    </source>
</reference>
<gene>
    <name evidence="3" type="ORF">ALMOND_2B016652</name>
    <name evidence="2" type="ORF">L3X38_033961</name>
    <name evidence="1" type="ORF">Prudu_017314</name>
</gene>